<dbReference type="Proteomes" id="UP000239757">
    <property type="component" value="Unassembled WGS sequence"/>
</dbReference>
<protein>
    <submittedName>
        <fullName evidence="2">Uncharacterized protein</fullName>
    </submittedName>
</protein>
<evidence type="ECO:0000256" key="1">
    <source>
        <dbReference type="SAM" id="MobiDB-lite"/>
    </source>
</evidence>
<feature type="region of interest" description="Disordered" evidence="1">
    <location>
        <begin position="1"/>
        <end position="27"/>
    </location>
</feature>
<evidence type="ECO:0000313" key="3">
    <source>
        <dbReference type="Proteomes" id="UP000239757"/>
    </source>
</evidence>
<dbReference type="OrthoDB" id="1685790at2759"/>
<evidence type="ECO:0000313" key="2">
    <source>
        <dbReference type="EMBL" id="PPR94590.1"/>
    </source>
</evidence>
<name>A0A2P5WU22_GOSBA</name>
<accession>A0A2P5WU22</accession>
<dbReference type="AlphaFoldDB" id="A0A2P5WU22"/>
<reference evidence="2 3" key="1">
    <citation type="submission" date="2015-01" db="EMBL/GenBank/DDBJ databases">
        <title>Genome of allotetraploid Gossypium barbadense reveals genomic plasticity and fiber elongation in cotton evolution.</title>
        <authorList>
            <person name="Chen X."/>
            <person name="Liu X."/>
            <person name="Zhao B."/>
            <person name="Zheng H."/>
            <person name="Hu Y."/>
            <person name="Lu G."/>
            <person name="Yang C."/>
            <person name="Chen J."/>
            <person name="Shan C."/>
            <person name="Zhang L."/>
            <person name="Zhou Y."/>
            <person name="Wang L."/>
            <person name="Guo W."/>
            <person name="Bai Y."/>
            <person name="Ruan J."/>
            <person name="Shangguan X."/>
            <person name="Mao Y."/>
            <person name="Jiang J."/>
            <person name="Zhu Y."/>
            <person name="Lei J."/>
            <person name="Kang H."/>
            <person name="Chen S."/>
            <person name="He X."/>
            <person name="Wang R."/>
            <person name="Wang Y."/>
            <person name="Chen J."/>
            <person name="Wang L."/>
            <person name="Yu S."/>
            <person name="Wang B."/>
            <person name="Wei J."/>
            <person name="Song S."/>
            <person name="Lu X."/>
            <person name="Gao Z."/>
            <person name="Gu W."/>
            <person name="Deng X."/>
            <person name="Ma D."/>
            <person name="Wang S."/>
            <person name="Liang W."/>
            <person name="Fang L."/>
            <person name="Cai C."/>
            <person name="Zhu X."/>
            <person name="Zhou B."/>
            <person name="Zhang Y."/>
            <person name="Chen Z."/>
            <person name="Xu S."/>
            <person name="Zhu R."/>
            <person name="Wang S."/>
            <person name="Zhang T."/>
            <person name="Zhao G."/>
        </authorList>
    </citation>
    <scope>NUCLEOTIDE SEQUENCE [LARGE SCALE GENOMIC DNA]</scope>
    <source>
        <strain evidence="3">cv. Xinhai21</strain>
        <tissue evidence="2">Leaf</tissue>
    </source>
</reference>
<organism evidence="2 3">
    <name type="scientific">Gossypium barbadense</name>
    <name type="common">Sea Island cotton</name>
    <name type="synonym">Hibiscus barbadensis</name>
    <dbReference type="NCBI Taxonomy" id="3634"/>
    <lineage>
        <taxon>Eukaryota</taxon>
        <taxon>Viridiplantae</taxon>
        <taxon>Streptophyta</taxon>
        <taxon>Embryophyta</taxon>
        <taxon>Tracheophyta</taxon>
        <taxon>Spermatophyta</taxon>
        <taxon>Magnoliopsida</taxon>
        <taxon>eudicotyledons</taxon>
        <taxon>Gunneridae</taxon>
        <taxon>Pentapetalae</taxon>
        <taxon>rosids</taxon>
        <taxon>malvids</taxon>
        <taxon>Malvales</taxon>
        <taxon>Malvaceae</taxon>
        <taxon>Malvoideae</taxon>
        <taxon>Gossypium</taxon>
    </lineage>
</organism>
<proteinExistence type="predicted"/>
<dbReference type="EMBL" id="KZ666481">
    <property type="protein sequence ID" value="PPR94590.1"/>
    <property type="molecule type" value="Genomic_DNA"/>
</dbReference>
<sequence length="202" mass="22488">MSSSRGKKTTVLASNKRKGAASSSGPTAEIRHPFLKFPLRPQEELFQTLQARPLGTVMNNFDDPGTVQFRLGGLVHQLSILEFRIALGLYTDLVPASATYDSNSSKASALPPSLRMTSEGVYLYQAVFDLIGTTLRAPQHSSTIILPHSHRPDVPTGYLEHAKHEDDQETTWHLPSSVPPRPVKIRKYAKWANYYKAWTKST</sequence>
<gene>
    <name evidence="2" type="ORF">GOBAR_AA26080</name>
</gene>